<dbReference type="EMBL" id="JAQQWP010000009">
    <property type="protein sequence ID" value="KAK8100830.1"/>
    <property type="molecule type" value="Genomic_DNA"/>
</dbReference>
<evidence type="ECO:0000259" key="14">
    <source>
        <dbReference type="Pfam" id="PF00081"/>
    </source>
</evidence>
<feature type="binding site" evidence="12">
    <location>
        <position position="77"/>
    </location>
    <ligand>
        <name>Mn(2+)</name>
        <dbReference type="ChEBI" id="CHEBI:29035"/>
    </ligand>
</feature>
<evidence type="ECO:0000313" key="17">
    <source>
        <dbReference type="Proteomes" id="UP001392437"/>
    </source>
</evidence>
<dbReference type="PIRSF" id="PIRSF000349">
    <property type="entry name" value="SODismutase"/>
    <property type="match status" value="1"/>
</dbReference>
<comment type="subunit">
    <text evidence="5">Homotetramer.</text>
</comment>
<evidence type="ECO:0000256" key="5">
    <source>
        <dbReference type="ARBA" id="ARBA00011881"/>
    </source>
</evidence>
<keyword evidence="7" id="KW-0809">Transit peptide</keyword>
<dbReference type="Pfam" id="PF02777">
    <property type="entry name" value="Sod_Fe_C"/>
    <property type="match status" value="1"/>
</dbReference>
<dbReference type="InterPro" id="IPR036314">
    <property type="entry name" value="SOD_C_sf"/>
</dbReference>
<proteinExistence type="inferred from homology"/>
<comment type="function">
    <text evidence="2">Destroys superoxide anion radicals which are normally produced within the cells and which are toxic to biological systems.</text>
</comment>
<dbReference type="GO" id="GO:0030145">
    <property type="term" value="F:manganese ion binding"/>
    <property type="evidence" value="ECO:0007669"/>
    <property type="project" value="TreeGrafter"/>
</dbReference>
<dbReference type="GO" id="GO:0005759">
    <property type="term" value="C:mitochondrial matrix"/>
    <property type="evidence" value="ECO:0007669"/>
    <property type="project" value="UniProtKB-SubCell"/>
</dbReference>
<dbReference type="InterPro" id="IPR019831">
    <property type="entry name" value="Mn/Fe_SOD_N"/>
</dbReference>
<evidence type="ECO:0000259" key="15">
    <source>
        <dbReference type="Pfam" id="PF02777"/>
    </source>
</evidence>
<dbReference type="FunFam" id="1.10.287.990:FF:000001">
    <property type="entry name" value="Superoxide dismutase"/>
    <property type="match status" value="1"/>
</dbReference>
<feature type="binding site" evidence="12">
    <location>
        <position position="169"/>
    </location>
    <ligand>
        <name>Mn(2+)</name>
        <dbReference type="ChEBI" id="CHEBI:29035"/>
    </ligand>
</feature>
<evidence type="ECO:0000256" key="12">
    <source>
        <dbReference type="PIRSR" id="PIRSR000349-1"/>
    </source>
</evidence>
<evidence type="ECO:0000256" key="11">
    <source>
        <dbReference type="ARBA" id="ARBA00049204"/>
    </source>
</evidence>
<dbReference type="Proteomes" id="UP001392437">
    <property type="component" value="Unassembled WGS sequence"/>
</dbReference>
<evidence type="ECO:0000256" key="3">
    <source>
        <dbReference type="ARBA" id="ARBA00004305"/>
    </source>
</evidence>
<dbReference type="InterPro" id="IPR019833">
    <property type="entry name" value="Mn/Fe_SOD_BS"/>
</dbReference>
<evidence type="ECO:0000256" key="10">
    <source>
        <dbReference type="ARBA" id="ARBA00023211"/>
    </source>
</evidence>
<organism evidence="16 17">
    <name type="scientific">Apiospora kogelbergensis</name>
    <dbReference type="NCBI Taxonomy" id="1337665"/>
    <lineage>
        <taxon>Eukaryota</taxon>
        <taxon>Fungi</taxon>
        <taxon>Dikarya</taxon>
        <taxon>Ascomycota</taxon>
        <taxon>Pezizomycotina</taxon>
        <taxon>Sordariomycetes</taxon>
        <taxon>Xylariomycetidae</taxon>
        <taxon>Amphisphaeriales</taxon>
        <taxon>Apiosporaceae</taxon>
        <taxon>Apiospora</taxon>
    </lineage>
</organism>
<gene>
    <name evidence="16" type="ORF">PG999_011204</name>
</gene>
<sequence length="216" mass="23615">MAGPYTLPKLPYAYHALEPSISQEIMELHHSKHHQAYVTNLNKALAASTAALSEGKLHDSAAQLSAIRFNGGGHINHSLFWENLAPASSPDAQTQAAPQLLAAIEATWGGLETFQGHFGAALLGIQGSGWGWLVREASTGQLRIVTLANQEAVVAGGEIPILGVDMWEHAYYLLYKNDKASYVKNIWQVINWRMAEARFVGRREDAFRALKTQAAI</sequence>
<dbReference type="Gene3D" id="3.55.40.20">
    <property type="entry name" value="Iron/manganese superoxide dismutase, C-terminal domain"/>
    <property type="match status" value="1"/>
</dbReference>
<feature type="binding site" evidence="12">
    <location>
        <position position="29"/>
    </location>
    <ligand>
        <name>Mn(2+)</name>
        <dbReference type="ChEBI" id="CHEBI:29035"/>
    </ligand>
</feature>
<feature type="domain" description="Manganese/iron superoxide dismutase N-terminal" evidence="14">
    <location>
        <begin position="5"/>
        <end position="85"/>
    </location>
</feature>
<dbReference type="InterPro" id="IPR050265">
    <property type="entry name" value="Fe/Mn_Superoxide_Dismutase"/>
</dbReference>
<dbReference type="PRINTS" id="PR01703">
    <property type="entry name" value="MNSODISMTASE"/>
</dbReference>
<keyword evidence="17" id="KW-1185">Reference proteome</keyword>
<comment type="catalytic activity">
    <reaction evidence="11 13">
        <text>2 superoxide + 2 H(+) = H2O2 + O2</text>
        <dbReference type="Rhea" id="RHEA:20696"/>
        <dbReference type="ChEBI" id="CHEBI:15378"/>
        <dbReference type="ChEBI" id="CHEBI:15379"/>
        <dbReference type="ChEBI" id="CHEBI:16240"/>
        <dbReference type="ChEBI" id="CHEBI:18421"/>
        <dbReference type="EC" id="1.15.1.1"/>
    </reaction>
</comment>
<dbReference type="PROSITE" id="PS00088">
    <property type="entry name" value="SOD_MN"/>
    <property type="match status" value="1"/>
</dbReference>
<comment type="function">
    <text evidence="13">Destroys radicals which are normally produced within the cells and which are toxic to biological systems.</text>
</comment>
<comment type="similarity">
    <text evidence="4 13">Belongs to the iron/manganese superoxide dismutase family.</text>
</comment>
<dbReference type="InterPro" id="IPR001189">
    <property type="entry name" value="Mn/Fe_SOD"/>
</dbReference>
<keyword evidence="10" id="KW-0464">Manganese</keyword>
<evidence type="ECO:0000256" key="13">
    <source>
        <dbReference type="RuleBase" id="RU000414"/>
    </source>
</evidence>
<comment type="cofactor">
    <cofactor evidence="1">
        <name>Mn(2+)</name>
        <dbReference type="ChEBI" id="CHEBI:29035"/>
    </cofactor>
</comment>
<dbReference type="FunFam" id="3.55.40.20:FF:000004">
    <property type="entry name" value="Superoxide dismutase [Fe]"/>
    <property type="match status" value="1"/>
</dbReference>
<dbReference type="PANTHER" id="PTHR11404:SF29">
    <property type="entry name" value="SUPEROXIDE DISMUTASE"/>
    <property type="match status" value="1"/>
</dbReference>
<dbReference type="Pfam" id="PF00081">
    <property type="entry name" value="Sod_Fe_N"/>
    <property type="match status" value="1"/>
</dbReference>
<evidence type="ECO:0000256" key="6">
    <source>
        <dbReference type="ARBA" id="ARBA00022723"/>
    </source>
</evidence>
<keyword evidence="6 12" id="KW-0479">Metal-binding</keyword>
<dbReference type="EC" id="1.15.1.1" evidence="13"/>
<feature type="domain" description="Manganese/iron superoxide dismutase C-terminal" evidence="15">
    <location>
        <begin position="99"/>
        <end position="198"/>
    </location>
</feature>
<evidence type="ECO:0000256" key="4">
    <source>
        <dbReference type="ARBA" id="ARBA00008714"/>
    </source>
</evidence>
<dbReference type="InterPro" id="IPR036324">
    <property type="entry name" value="Mn/Fe_SOD_N_sf"/>
</dbReference>
<evidence type="ECO:0000313" key="16">
    <source>
        <dbReference type="EMBL" id="KAK8100830.1"/>
    </source>
</evidence>
<dbReference type="PANTHER" id="PTHR11404">
    <property type="entry name" value="SUPEROXIDE DISMUTASE 2"/>
    <property type="match status" value="1"/>
</dbReference>
<evidence type="ECO:0000256" key="1">
    <source>
        <dbReference type="ARBA" id="ARBA00001936"/>
    </source>
</evidence>
<reference evidence="16 17" key="1">
    <citation type="submission" date="2023-01" db="EMBL/GenBank/DDBJ databases">
        <title>Analysis of 21 Apiospora genomes using comparative genomics revels a genus with tremendous synthesis potential of carbohydrate active enzymes and secondary metabolites.</title>
        <authorList>
            <person name="Sorensen T."/>
        </authorList>
    </citation>
    <scope>NUCLEOTIDE SEQUENCE [LARGE SCALE GENOMIC DNA]</scope>
    <source>
        <strain evidence="16 17">CBS 117206</strain>
    </source>
</reference>
<comment type="caution">
    <text evidence="16">The sequence shown here is derived from an EMBL/GenBank/DDBJ whole genome shotgun (WGS) entry which is preliminary data.</text>
</comment>
<accession>A0AAW0QC94</accession>
<evidence type="ECO:0000256" key="7">
    <source>
        <dbReference type="ARBA" id="ARBA00022946"/>
    </source>
</evidence>
<dbReference type="InterPro" id="IPR019832">
    <property type="entry name" value="Mn/Fe_SOD_C"/>
</dbReference>
<name>A0AAW0QC94_9PEZI</name>
<keyword evidence="8 13" id="KW-0560">Oxidoreductase</keyword>
<evidence type="ECO:0000256" key="2">
    <source>
        <dbReference type="ARBA" id="ARBA00002170"/>
    </source>
</evidence>
<protein>
    <recommendedName>
        <fullName evidence="13">Superoxide dismutase</fullName>
        <ecNumber evidence="13">1.15.1.1</ecNumber>
    </recommendedName>
</protein>
<dbReference type="SUPFAM" id="SSF46609">
    <property type="entry name" value="Fe,Mn superoxide dismutase (SOD), N-terminal domain"/>
    <property type="match status" value="1"/>
</dbReference>
<dbReference type="AlphaFoldDB" id="A0AAW0QC94"/>
<dbReference type="SUPFAM" id="SSF54719">
    <property type="entry name" value="Fe,Mn superoxide dismutase (SOD), C-terminal domain"/>
    <property type="match status" value="1"/>
</dbReference>
<evidence type="ECO:0000256" key="8">
    <source>
        <dbReference type="ARBA" id="ARBA00023002"/>
    </source>
</evidence>
<keyword evidence="9" id="KW-0496">Mitochondrion</keyword>
<comment type="subcellular location">
    <subcellularLocation>
        <location evidence="3">Mitochondrion matrix</location>
    </subcellularLocation>
</comment>
<dbReference type="Gene3D" id="1.10.287.990">
    <property type="entry name" value="Fe,Mn superoxide dismutase (SOD) domain"/>
    <property type="match status" value="1"/>
</dbReference>
<dbReference type="GO" id="GO:0004784">
    <property type="term" value="F:superoxide dismutase activity"/>
    <property type="evidence" value="ECO:0007669"/>
    <property type="project" value="UniProtKB-EC"/>
</dbReference>
<evidence type="ECO:0000256" key="9">
    <source>
        <dbReference type="ARBA" id="ARBA00023128"/>
    </source>
</evidence>
<feature type="binding site" evidence="12">
    <location>
        <position position="165"/>
    </location>
    <ligand>
        <name>Mn(2+)</name>
        <dbReference type="ChEBI" id="CHEBI:29035"/>
    </ligand>
</feature>